<comment type="caution">
    <text evidence="6">The sequence shown here is derived from an EMBL/GenBank/DDBJ whole genome shotgun (WGS) entry which is preliminary data.</text>
</comment>
<dbReference type="Gene3D" id="2.40.70.10">
    <property type="entry name" value="Acid Proteases"/>
    <property type="match status" value="2"/>
</dbReference>
<proteinExistence type="inferred from homology"/>
<dbReference type="InterPro" id="IPR051708">
    <property type="entry name" value="Plant_Aspart_Prot_A1"/>
</dbReference>
<protein>
    <recommendedName>
        <fullName evidence="5">Peptidase A1 domain-containing protein</fullName>
    </recommendedName>
</protein>
<evidence type="ECO:0000256" key="3">
    <source>
        <dbReference type="ARBA" id="ARBA00022801"/>
    </source>
</evidence>
<evidence type="ECO:0000259" key="5">
    <source>
        <dbReference type="PROSITE" id="PS51767"/>
    </source>
</evidence>
<feature type="domain" description="Peptidase A1" evidence="5">
    <location>
        <begin position="82"/>
        <end position="343"/>
    </location>
</feature>
<comment type="similarity">
    <text evidence="1">Belongs to the peptidase A1 family.</text>
</comment>
<sequence length="343" mass="36394">MAAASSILLLLLLLVAAPLSSVASIGKVITYGAKAVRPIAKKATKAYMKNEVKERIQDLSGQTNNDGQLGSSAASSYGALVFELSLGSGTSAQNLSVVMDITSELVWAQCDRCSSSSCVRQTPADTPTFISQRSHSFNKISCNEKSCQDFIRGPGNICRSAGDRCEYTERFVGSGSTSGYLANETFTFGTTAFPDMLFGCGGDIRLPGLAVAGASGFAGFSRSPLSLVSQLDISQFSYLIDNSGDRSFLSWSIGQAADTALAKGSRITPLLVPKRKQNPYWYYVKLTGVKVNDQLLTDIPAGTFDVGADGSGGVFLSTTLPVTYLEQAAYNVLRRGVLHNCVC</sequence>
<dbReference type="PANTHER" id="PTHR47967:SF134">
    <property type="entry name" value="XYLANASE INHIBITOR C-TERMINAL DOMAIN-CONTAINING PROTEIN"/>
    <property type="match status" value="1"/>
</dbReference>
<dbReference type="GO" id="GO:0008233">
    <property type="term" value="F:peptidase activity"/>
    <property type="evidence" value="ECO:0007669"/>
    <property type="project" value="UniProtKB-KW"/>
</dbReference>
<dbReference type="InterPro" id="IPR021109">
    <property type="entry name" value="Peptidase_aspartic_dom_sf"/>
</dbReference>
<evidence type="ECO:0000256" key="1">
    <source>
        <dbReference type="ARBA" id="ARBA00007447"/>
    </source>
</evidence>
<keyword evidence="2" id="KW-0645">Protease</keyword>
<reference evidence="6" key="1">
    <citation type="submission" date="2023-07" db="EMBL/GenBank/DDBJ databases">
        <title>A chromosome-level genome assembly of Lolium multiflorum.</title>
        <authorList>
            <person name="Chen Y."/>
            <person name="Copetti D."/>
            <person name="Kolliker R."/>
            <person name="Studer B."/>
        </authorList>
    </citation>
    <scope>NUCLEOTIDE SEQUENCE</scope>
    <source>
        <strain evidence="6">02402/16</strain>
        <tissue evidence="6">Leaf</tissue>
    </source>
</reference>
<organism evidence="6 7">
    <name type="scientific">Lolium multiflorum</name>
    <name type="common">Italian ryegrass</name>
    <name type="synonym">Lolium perenne subsp. multiflorum</name>
    <dbReference type="NCBI Taxonomy" id="4521"/>
    <lineage>
        <taxon>Eukaryota</taxon>
        <taxon>Viridiplantae</taxon>
        <taxon>Streptophyta</taxon>
        <taxon>Embryophyta</taxon>
        <taxon>Tracheophyta</taxon>
        <taxon>Spermatophyta</taxon>
        <taxon>Magnoliopsida</taxon>
        <taxon>Liliopsida</taxon>
        <taxon>Poales</taxon>
        <taxon>Poaceae</taxon>
        <taxon>BOP clade</taxon>
        <taxon>Pooideae</taxon>
        <taxon>Poodae</taxon>
        <taxon>Poeae</taxon>
        <taxon>Poeae Chloroplast Group 2 (Poeae type)</taxon>
        <taxon>Loliodinae</taxon>
        <taxon>Loliinae</taxon>
        <taxon>Lolium</taxon>
    </lineage>
</organism>
<evidence type="ECO:0000256" key="2">
    <source>
        <dbReference type="ARBA" id="ARBA00022670"/>
    </source>
</evidence>
<dbReference type="AlphaFoldDB" id="A0AAD8VW88"/>
<dbReference type="EMBL" id="JAUUTY010000005">
    <property type="protein sequence ID" value="KAK1626445.1"/>
    <property type="molecule type" value="Genomic_DNA"/>
</dbReference>
<accession>A0AAD8VW88</accession>
<dbReference type="PROSITE" id="PS51767">
    <property type="entry name" value="PEPTIDASE_A1"/>
    <property type="match status" value="1"/>
</dbReference>
<dbReference type="Pfam" id="PF14543">
    <property type="entry name" value="TAXi_N"/>
    <property type="match status" value="1"/>
</dbReference>
<dbReference type="PANTHER" id="PTHR47967">
    <property type="entry name" value="OS07G0603500 PROTEIN-RELATED"/>
    <property type="match status" value="1"/>
</dbReference>
<dbReference type="Proteomes" id="UP001231189">
    <property type="component" value="Unassembled WGS sequence"/>
</dbReference>
<keyword evidence="4" id="KW-0732">Signal</keyword>
<feature type="chain" id="PRO_5042141752" description="Peptidase A1 domain-containing protein" evidence="4">
    <location>
        <begin position="24"/>
        <end position="343"/>
    </location>
</feature>
<evidence type="ECO:0000313" key="7">
    <source>
        <dbReference type="Proteomes" id="UP001231189"/>
    </source>
</evidence>
<dbReference type="SUPFAM" id="SSF50630">
    <property type="entry name" value="Acid proteases"/>
    <property type="match status" value="1"/>
</dbReference>
<keyword evidence="7" id="KW-1185">Reference proteome</keyword>
<gene>
    <name evidence="6" type="ORF">QYE76_000760</name>
</gene>
<dbReference type="Pfam" id="PF14541">
    <property type="entry name" value="TAXi_C"/>
    <property type="match status" value="1"/>
</dbReference>
<name>A0AAD8VW88_LOLMU</name>
<evidence type="ECO:0000313" key="6">
    <source>
        <dbReference type="EMBL" id="KAK1626445.1"/>
    </source>
</evidence>
<dbReference type="InterPro" id="IPR032799">
    <property type="entry name" value="TAXi_C"/>
</dbReference>
<keyword evidence="3" id="KW-0378">Hydrolase</keyword>
<evidence type="ECO:0000256" key="4">
    <source>
        <dbReference type="SAM" id="SignalP"/>
    </source>
</evidence>
<dbReference type="InterPro" id="IPR032861">
    <property type="entry name" value="TAXi_N"/>
</dbReference>
<dbReference type="GO" id="GO:0006508">
    <property type="term" value="P:proteolysis"/>
    <property type="evidence" value="ECO:0007669"/>
    <property type="project" value="UniProtKB-KW"/>
</dbReference>
<dbReference type="GO" id="GO:0005576">
    <property type="term" value="C:extracellular region"/>
    <property type="evidence" value="ECO:0007669"/>
    <property type="project" value="TreeGrafter"/>
</dbReference>
<feature type="signal peptide" evidence="4">
    <location>
        <begin position="1"/>
        <end position="23"/>
    </location>
</feature>
<dbReference type="InterPro" id="IPR033121">
    <property type="entry name" value="PEPTIDASE_A1"/>
</dbReference>